<comment type="subcellular location">
    <subcellularLocation>
        <location evidence="2">Cytoplasm</location>
    </subcellularLocation>
</comment>
<dbReference type="Pfam" id="PF02410">
    <property type="entry name" value="RsfS"/>
    <property type="match status" value="1"/>
</dbReference>
<dbReference type="RefSeq" id="WP_101849470.1">
    <property type="nucleotide sequence ID" value="NZ_PKIZ01000008.1"/>
</dbReference>
<comment type="similarity">
    <text evidence="1 2">Belongs to the Iojap/RsfS family.</text>
</comment>
<sequence length="147" mass="16463">MTATPEAIELARTAARAADDKFAEEIVALDVSEHLALTDIFLIASAPTERQVHAVVDAVTDACIAAGVKPRRREGERENRWVLVDFGDVVLHVQHTEDREFYDLQRLWKDCPAVDLQLPEHPEGRGETAAQSEAEAQRPWWLPQDGQ</sequence>
<dbReference type="GO" id="GO:0017148">
    <property type="term" value="P:negative regulation of translation"/>
    <property type="evidence" value="ECO:0007669"/>
    <property type="project" value="UniProtKB-UniRule"/>
</dbReference>
<feature type="region of interest" description="Disordered" evidence="3">
    <location>
        <begin position="118"/>
        <end position="147"/>
    </location>
</feature>
<protein>
    <recommendedName>
        <fullName evidence="2">Ribosomal silencing factor RsfS</fullName>
    </recommendedName>
</protein>
<evidence type="ECO:0000256" key="3">
    <source>
        <dbReference type="SAM" id="MobiDB-lite"/>
    </source>
</evidence>
<evidence type="ECO:0000313" key="4">
    <source>
        <dbReference type="EMBL" id="PKZ41910.1"/>
    </source>
</evidence>
<evidence type="ECO:0000313" key="5">
    <source>
        <dbReference type="Proteomes" id="UP000234206"/>
    </source>
</evidence>
<name>A0A2I1PBB4_9MICO</name>
<dbReference type="PANTHER" id="PTHR21043">
    <property type="entry name" value="IOJAP SUPERFAMILY ORTHOLOG"/>
    <property type="match status" value="1"/>
</dbReference>
<comment type="function">
    <text evidence="2">Functions as a ribosomal silencing factor. Interacts with ribosomal protein uL14 (rplN), blocking formation of intersubunit bridge B8. Prevents association of the 30S and 50S ribosomal subunits and the formation of functional ribosomes, thus repressing translation.</text>
</comment>
<dbReference type="HAMAP" id="MF_01477">
    <property type="entry name" value="Iojap_RsfS"/>
    <property type="match status" value="1"/>
</dbReference>
<dbReference type="PANTHER" id="PTHR21043:SF0">
    <property type="entry name" value="MITOCHONDRIAL ASSEMBLY OF RIBOSOMAL LARGE SUBUNIT PROTEIN 1"/>
    <property type="match status" value="1"/>
</dbReference>
<comment type="caution">
    <text evidence="4">The sequence shown here is derived from an EMBL/GenBank/DDBJ whole genome shotgun (WGS) entry which is preliminary data.</text>
</comment>
<organism evidence="4 5">
    <name type="scientific">Kytococcus schroeteri</name>
    <dbReference type="NCBI Taxonomy" id="138300"/>
    <lineage>
        <taxon>Bacteria</taxon>
        <taxon>Bacillati</taxon>
        <taxon>Actinomycetota</taxon>
        <taxon>Actinomycetes</taxon>
        <taxon>Micrococcales</taxon>
        <taxon>Kytococcaceae</taxon>
        <taxon>Kytococcus</taxon>
    </lineage>
</organism>
<gene>
    <name evidence="2 4" type="primary">rsfS</name>
    <name evidence="4" type="ORF">CYJ76_05540</name>
</gene>
<dbReference type="InterPro" id="IPR004394">
    <property type="entry name" value="Iojap/RsfS/C7orf30"/>
</dbReference>
<keyword evidence="2" id="KW-0963">Cytoplasm</keyword>
<dbReference type="GO" id="GO:0042256">
    <property type="term" value="P:cytosolic ribosome assembly"/>
    <property type="evidence" value="ECO:0007669"/>
    <property type="project" value="UniProtKB-UniRule"/>
</dbReference>
<accession>A0A2I1PBB4</accession>
<comment type="subunit">
    <text evidence="2">Interacts with ribosomal protein uL14 (rplN).</text>
</comment>
<proteinExistence type="inferred from homology"/>
<dbReference type="SUPFAM" id="SSF81301">
    <property type="entry name" value="Nucleotidyltransferase"/>
    <property type="match status" value="1"/>
</dbReference>
<dbReference type="AlphaFoldDB" id="A0A2I1PBB4"/>
<dbReference type="OrthoDB" id="9793681at2"/>
<dbReference type="NCBIfam" id="TIGR00090">
    <property type="entry name" value="rsfS_iojap_ybeB"/>
    <property type="match status" value="1"/>
</dbReference>
<dbReference type="FunFam" id="3.30.460.10:FF:000008">
    <property type="entry name" value="Ribosomal silencing factor RsfS"/>
    <property type="match status" value="1"/>
</dbReference>
<dbReference type="Gene3D" id="3.30.460.10">
    <property type="entry name" value="Beta Polymerase, domain 2"/>
    <property type="match status" value="1"/>
</dbReference>
<keyword evidence="2" id="KW-0678">Repressor</keyword>
<dbReference type="EMBL" id="PKIZ01000008">
    <property type="protein sequence ID" value="PKZ41910.1"/>
    <property type="molecule type" value="Genomic_DNA"/>
</dbReference>
<evidence type="ECO:0000256" key="1">
    <source>
        <dbReference type="ARBA" id="ARBA00010574"/>
    </source>
</evidence>
<dbReference type="InterPro" id="IPR043519">
    <property type="entry name" value="NT_sf"/>
</dbReference>
<evidence type="ECO:0000256" key="2">
    <source>
        <dbReference type="HAMAP-Rule" id="MF_01477"/>
    </source>
</evidence>
<dbReference type="GO" id="GO:0090071">
    <property type="term" value="P:negative regulation of ribosome biogenesis"/>
    <property type="evidence" value="ECO:0007669"/>
    <property type="project" value="UniProtKB-UniRule"/>
</dbReference>
<keyword evidence="2" id="KW-0810">Translation regulation</keyword>
<dbReference type="GO" id="GO:0043023">
    <property type="term" value="F:ribosomal large subunit binding"/>
    <property type="evidence" value="ECO:0007669"/>
    <property type="project" value="TreeGrafter"/>
</dbReference>
<dbReference type="Proteomes" id="UP000234206">
    <property type="component" value="Unassembled WGS sequence"/>
</dbReference>
<reference evidence="4 5" key="1">
    <citation type="submission" date="2017-12" db="EMBL/GenBank/DDBJ databases">
        <title>Phylogenetic diversity of female urinary microbiome.</title>
        <authorList>
            <person name="Thomas-White K."/>
            <person name="Wolfe A.J."/>
        </authorList>
    </citation>
    <scope>NUCLEOTIDE SEQUENCE [LARGE SCALE GENOMIC DNA]</scope>
    <source>
        <strain evidence="4 5">UMB1298</strain>
    </source>
</reference>
<dbReference type="GO" id="GO:0005737">
    <property type="term" value="C:cytoplasm"/>
    <property type="evidence" value="ECO:0007669"/>
    <property type="project" value="UniProtKB-SubCell"/>
</dbReference>
<keyword evidence="5" id="KW-1185">Reference proteome</keyword>